<feature type="non-terminal residue" evidence="3">
    <location>
        <position position="210"/>
    </location>
</feature>
<gene>
    <name evidence="3" type="ORF">HPS10_02140</name>
</gene>
<accession>A0A836Z125</accession>
<evidence type="ECO:0000256" key="1">
    <source>
        <dbReference type="SAM" id="Coils"/>
    </source>
</evidence>
<evidence type="ECO:0000313" key="4">
    <source>
        <dbReference type="Proteomes" id="UP000027036"/>
    </source>
</evidence>
<organism evidence="3 4">
    <name type="scientific">Glaesserella parasuis HPS10</name>
    <dbReference type="NCBI Taxonomy" id="1450514"/>
    <lineage>
        <taxon>Bacteria</taxon>
        <taxon>Pseudomonadati</taxon>
        <taxon>Pseudomonadota</taxon>
        <taxon>Gammaproteobacteria</taxon>
        <taxon>Pasteurellales</taxon>
        <taxon>Pasteurellaceae</taxon>
        <taxon>Glaesserella</taxon>
    </lineage>
</organism>
<feature type="coiled-coil region" evidence="1">
    <location>
        <begin position="59"/>
        <end position="86"/>
    </location>
</feature>
<keyword evidence="1" id="KW-0175">Coiled coil</keyword>
<feature type="domain" description="DUF4935" evidence="2">
    <location>
        <begin position="21"/>
        <end position="185"/>
    </location>
</feature>
<dbReference type="Pfam" id="PF16289">
    <property type="entry name" value="PIN_12"/>
    <property type="match status" value="1"/>
</dbReference>
<protein>
    <recommendedName>
        <fullName evidence="2">DUF4935 domain-containing protein</fullName>
    </recommendedName>
</protein>
<dbReference type="RefSeq" id="WP_035522459.1">
    <property type="nucleotide sequence ID" value="NZ_JDSO01000025.1"/>
</dbReference>
<reference evidence="3 4" key="1">
    <citation type="submission" date="2014-02" db="EMBL/GenBank/DDBJ databases">
        <title>Comparative genomics of Haemophilus parasuis isolated from pig lungs.</title>
        <authorList>
            <person name="Kittichotirat W."/>
            <person name="Bumgarner R.E."/>
            <person name="Lawrence P."/>
        </authorList>
    </citation>
    <scope>NUCLEOTIDE SEQUENCE [LARGE SCALE GENOMIC DNA]</scope>
    <source>
        <strain evidence="3 4">HPS10</strain>
    </source>
</reference>
<comment type="caution">
    <text evidence="3">The sequence shown here is derived from an EMBL/GenBank/DDBJ whole genome shotgun (WGS) entry which is preliminary data.</text>
</comment>
<evidence type="ECO:0000259" key="2">
    <source>
        <dbReference type="Pfam" id="PF16289"/>
    </source>
</evidence>
<evidence type="ECO:0000313" key="3">
    <source>
        <dbReference type="EMBL" id="KDB48814.1"/>
    </source>
</evidence>
<proteinExistence type="predicted"/>
<dbReference type="Proteomes" id="UP000027036">
    <property type="component" value="Unassembled WGS sequence"/>
</dbReference>
<dbReference type="EMBL" id="JDSO01000025">
    <property type="protein sequence ID" value="KDB48814.1"/>
    <property type="molecule type" value="Genomic_DNA"/>
</dbReference>
<dbReference type="AlphaFoldDB" id="A0A836Z125"/>
<dbReference type="InterPro" id="IPR032557">
    <property type="entry name" value="DUF4935"/>
</dbReference>
<name>A0A836Z125_GLAPU</name>
<sequence>MPNSLPSIEDVIAGKIKFFSLDTSVIKGAGYKFFDDKLLDLYLQLPYQVRLICPEVVYKEILSHKKEEVVNDIKKLKSATDNLIRKEVLNNDALNIDFHLLEDRFLNKKINEIDTYVKQFDGKILSIDNCNISEIFNRYFDCKPPFENNKEKKNEFPDAVCLDLIEQYSLDNNEIGIIIYDDKGWGEFAKESKNLYYSDSIDEFTKLFVA</sequence>